<dbReference type="InterPro" id="IPR016507">
    <property type="entry name" value="UCP007061"/>
</dbReference>
<protein>
    <submittedName>
        <fullName evidence="1">DUF721 domain-containing protein</fullName>
    </submittedName>
</protein>
<proteinExistence type="predicted"/>
<dbReference type="Pfam" id="PF05258">
    <property type="entry name" value="DciA"/>
    <property type="match status" value="1"/>
</dbReference>
<name>A0ABZ0UXG7_9RICK</name>
<dbReference type="InterPro" id="IPR007922">
    <property type="entry name" value="DciA-like"/>
</dbReference>
<dbReference type="RefSeq" id="WP_323738807.1">
    <property type="nucleotide sequence ID" value="NZ_CP112932.1"/>
</dbReference>
<reference evidence="1 2" key="1">
    <citation type="submission" date="2022-10" db="EMBL/GenBank/DDBJ databases">
        <title>Host association and intracellularity evolved multiple times independently in the Rickettsiales.</title>
        <authorList>
            <person name="Castelli M."/>
            <person name="Nardi T."/>
            <person name="Gammuto L."/>
            <person name="Bellinzona G."/>
            <person name="Sabaneyeva E."/>
            <person name="Potekhin A."/>
            <person name="Serra V."/>
            <person name="Petroni G."/>
            <person name="Sassera D."/>
        </authorList>
    </citation>
    <scope>NUCLEOTIDE SEQUENCE [LARGE SCALE GENOMIC DNA]</scope>
    <source>
        <strain evidence="1 2">Kr 154-4</strain>
    </source>
</reference>
<keyword evidence="2" id="KW-1185">Reference proteome</keyword>
<evidence type="ECO:0000313" key="1">
    <source>
        <dbReference type="EMBL" id="WPY00764.1"/>
    </source>
</evidence>
<evidence type="ECO:0000313" key="2">
    <source>
        <dbReference type="Proteomes" id="UP001326613"/>
    </source>
</evidence>
<gene>
    <name evidence="1" type="ORF">Trichorick_00650</name>
</gene>
<dbReference type="EMBL" id="CP112932">
    <property type="protein sequence ID" value="WPY00764.1"/>
    <property type="molecule type" value="Genomic_DNA"/>
</dbReference>
<dbReference type="PIRSF" id="PIRSF007061">
    <property type="entry name" value="UCP007061"/>
    <property type="match status" value="1"/>
</dbReference>
<dbReference type="Proteomes" id="UP001326613">
    <property type="component" value="Chromosome"/>
</dbReference>
<organism evidence="1 2">
    <name type="scientific">Candidatus Trichorickettsia mobilis</name>
    <dbReference type="NCBI Taxonomy" id="1346319"/>
    <lineage>
        <taxon>Bacteria</taxon>
        <taxon>Pseudomonadati</taxon>
        <taxon>Pseudomonadota</taxon>
        <taxon>Alphaproteobacteria</taxon>
        <taxon>Rickettsiales</taxon>
        <taxon>Rickettsiaceae</taxon>
        <taxon>Rickettsieae</taxon>
        <taxon>Candidatus Trichorickettsia</taxon>
    </lineage>
</organism>
<accession>A0ABZ0UXG7</accession>
<sequence>MKPIIDDINKIILNIVGKKDPLLAEIMMNWTKIVGGDFSQKSSPFKISTYREKGIKINVLYIKTDNAALSLEISFQQELIIERIAVYLGFKAIHKLRLII</sequence>